<keyword evidence="3 6" id="KW-0479">Metal-binding</keyword>
<proteinExistence type="inferred from homology"/>
<dbReference type="PANTHER" id="PTHR42813">
    <property type="entry name" value="ZINC-TYPE ALCOHOL DEHYDROGENASE-LIKE"/>
    <property type="match status" value="1"/>
</dbReference>
<accession>A0ABZ3IGN4</accession>
<dbReference type="InterPro" id="IPR013154">
    <property type="entry name" value="ADH-like_N"/>
</dbReference>
<dbReference type="CDD" id="cd05278">
    <property type="entry name" value="FDH_like"/>
    <property type="match status" value="1"/>
</dbReference>
<name>A0ABZ3IGN4_9FIRM</name>
<gene>
    <name evidence="9" type="primary">adh_2</name>
    <name evidence="9" type="ORF">SPSIL_009580</name>
</gene>
<comment type="similarity">
    <text evidence="2 6">Belongs to the zinc-containing alcohol dehydrogenase family.</text>
</comment>
<protein>
    <submittedName>
        <fullName evidence="9">Alcohol dehydrogenase</fullName>
        <ecNumber evidence="9">1.1.1.1</ecNumber>
    </submittedName>
</protein>
<evidence type="ECO:0000313" key="9">
    <source>
        <dbReference type="EMBL" id="XFO64849.1"/>
    </source>
</evidence>
<keyword evidence="4 6" id="KW-0862">Zinc</keyword>
<evidence type="ECO:0000256" key="2">
    <source>
        <dbReference type="ARBA" id="ARBA00008072"/>
    </source>
</evidence>
<dbReference type="InterPro" id="IPR013149">
    <property type="entry name" value="ADH-like_C"/>
</dbReference>
<feature type="domain" description="Alcohol dehydrogenase-like C-terminal" evidence="7">
    <location>
        <begin position="183"/>
        <end position="310"/>
    </location>
</feature>
<dbReference type="GO" id="GO:0004022">
    <property type="term" value="F:alcohol dehydrogenase (NAD+) activity"/>
    <property type="evidence" value="ECO:0007669"/>
    <property type="project" value="UniProtKB-EC"/>
</dbReference>
<reference evidence="9" key="1">
    <citation type="submission" date="2024-05" db="EMBL/GenBank/DDBJ databases">
        <title>Isolation and characterization of Sporomusa carbonis sp. nov., a carboxydotrophic hydrogenogen in the genus of Sporomusa isolated from a charcoal burning pile.</title>
        <authorList>
            <person name="Boeer T."/>
            <person name="Rosenbaum F."/>
            <person name="Eysell L."/>
            <person name="Mueller V."/>
            <person name="Daniel R."/>
            <person name="Poehlein A."/>
        </authorList>
    </citation>
    <scope>NUCLEOTIDE SEQUENCE [LARGE SCALE GENOMIC DNA]</scope>
    <source>
        <strain evidence="9">DSM 10669</strain>
    </source>
</reference>
<dbReference type="Pfam" id="PF08240">
    <property type="entry name" value="ADH_N"/>
    <property type="match status" value="1"/>
</dbReference>
<dbReference type="SUPFAM" id="SSF50129">
    <property type="entry name" value="GroES-like"/>
    <property type="match status" value="1"/>
</dbReference>
<keyword evidence="5 9" id="KW-0560">Oxidoreductase</keyword>
<keyword evidence="10" id="KW-1185">Reference proteome</keyword>
<dbReference type="PANTHER" id="PTHR42813:SF4">
    <property type="entry name" value="NADP-DEPENDENT ISOPROPANOL DEHYDROGENASE"/>
    <property type="match status" value="1"/>
</dbReference>
<evidence type="ECO:0000256" key="1">
    <source>
        <dbReference type="ARBA" id="ARBA00001947"/>
    </source>
</evidence>
<evidence type="ECO:0000256" key="4">
    <source>
        <dbReference type="ARBA" id="ARBA00022833"/>
    </source>
</evidence>
<evidence type="ECO:0000256" key="5">
    <source>
        <dbReference type="ARBA" id="ARBA00023002"/>
    </source>
</evidence>
<evidence type="ECO:0000256" key="6">
    <source>
        <dbReference type="RuleBase" id="RU361277"/>
    </source>
</evidence>
<dbReference type="SUPFAM" id="SSF51735">
    <property type="entry name" value="NAD(P)-binding Rossmann-fold domains"/>
    <property type="match status" value="1"/>
</dbReference>
<sequence>MEQKTMKALVYHGPGEISLDDVPVPHIQKPTDVILKVTLSAICGSDVHIIEGHTPVKPPKIVGHEFCGEVVEIGSAVKKLKVGNKVAVSCIAYCGECYYCKNNNHVHCIGSDAACFGTQGNLDGAQAEYIRLPYAENYSYIIPEGMTEEDVLFVGDILSTGYYAAKKANIKPGDTIVVIGTGPVGMCAMETAKLFGPAKIIAVNRNQERLNYALECGIADIGLNPKKVDVVEEVRKLTDGHGADCVIEAMGIEQTFTTAIEAVKVGGTVSTVGVYSQPFLLQMQNYWMKNLTLNWGFVTVEHIPALIKLIQGGKINTKYLITHKAPLNDIVKGYDVFKNRKENCIKWLITPYER</sequence>
<dbReference type="EMBL" id="CP155573">
    <property type="protein sequence ID" value="XFO64849.1"/>
    <property type="molecule type" value="Genomic_DNA"/>
</dbReference>
<evidence type="ECO:0000259" key="8">
    <source>
        <dbReference type="Pfam" id="PF08240"/>
    </source>
</evidence>
<dbReference type="InterPro" id="IPR002328">
    <property type="entry name" value="ADH_Zn_CS"/>
</dbReference>
<dbReference type="Pfam" id="PF00107">
    <property type="entry name" value="ADH_zinc_N"/>
    <property type="match status" value="1"/>
</dbReference>
<dbReference type="PROSITE" id="PS00059">
    <property type="entry name" value="ADH_ZINC"/>
    <property type="match status" value="1"/>
</dbReference>
<dbReference type="InterPro" id="IPR011032">
    <property type="entry name" value="GroES-like_sf"/>
</dbReference>
<dbReference type="EC" id="1.1.1.1" evidence="9"/>
<dbReference type="InterPro" id="IPR036291">
    <property type="entry name" value="NAD(P)-bd_dom_sf"/>
</dbReference>
<evidence type="ECO:0000313" key="10">
    <source>
        <dbReference type="Proteomes" id="UP000216752"/>
    </source>
</evidence>
<organism evidence="9 10">
    <name type="scientific">Sporomusa silvacetica DSM 10669</name>
    <dbReference type="NCBI Taxonomy" id="1123289"/>
    <lineage>
        <taxon>Bacteria</taxon>
        <taxon>Bacillati</taxon>
        <taxon>Bacillota</taxon>
        <taxon>Negativicutes</taxon>
        <taxon>Selenomonadales</taxon>
        <taxon>Sporomusaceae</taxon>
        <taxon>Sporomusa</taxon>
    </lineage>
</organism>
<dbReference type="RefSeq" id="WP_094607686.1">
    <property type="nucleotide sequence ID" value="NZ_CP155573.1"/>
</dbReference>
<feature type="domain" description="Alcohol dehydrogenase-like N-terminal" evidence="8">
    <location>
        <begin position="29"/>
        <end position="135"/>
    </location>
</feature>
<dbReference type="Proteomes" id="UP000216752">
    <property type="component" value="Chromosome"/>
</dbReference>
<dbReference type="Gene3D" id="3.90.180.10">
    <property type="entry name" value="Medium-chain alcohol dehydrogenases, catalytic domain"/>
    <property type="match status" value="1"/>
</dbReference>
<evidence type="ECO:0000256" key="3">
    <source>
        <dbReference type="ARBA" id="ARBA00022723"/>
    </source>
</evidence>
<dbReference type="Gene3D" id="3.40.50.720">
    <property type="entry name" value="NAD(P)-binding Rossmann-like Domain"/>
    <property type="match status" value="1"/>
</dbReference>
<evidence type="ECO:0000259" key="7">
    <source>
        <dbReference type="Pfam" id="PF00107"/>
    </source>
</evidence>
<comment type="cofactor">
    <cofactor evidence="1 6">
        <name>Zn(2+)</name>
        <dbReference type="ChEBI" id="CHEBI:29105"/>
    </cofactor>
</comment>